<comment type="caution">
    <text evidence="1">The sequence shown here is derived from an EMBL/GenBank/DDBJ whole genome shotgun (WGS) entry which is preliminary data.</text>
</comment>
<accession>A0ABD1L4D8</accession>
<dbReference type="AlphaFoldDB" id="A0ABD1L4D8"/>
<dbReference type="Proteomes" id="UP001603857">
    <property type="component" value="Unassembled WGS sequence"/>
</dbReference>
<keyword evidence="2" id="KW-1185">Reference proteome</keyword>
<sequence>MEQNPNPAEEEAPTRKLHEILAEMDKEECEEFSFQEEMVEEVMQELYKEIALSTNYVPVNPPILMDYMNNRSCGTLISSSTSTMMAEIEGKKEVSSETLFEFDDTEHLDCEWVGRVFRKWWF</sequence>
<reference evidence="1 2" key="1">
    <citation type="submission" date="2024-08" db="EMBL/GenBank/DDBJ databases">
        <title>Insights into the chromosomal genome structure of Flemingia macrophylla.</title>
        <authorList>
            <person name="Ding Y."/>
            <person name="Zhao Y."/>
            <person name="Bi W."/>
            <person name="Wu M."/>
            <person name="Zhao G."/>
            <person name="Gong Y."/>
            <person name="Li W."/>
            <person name="Zhang P."/>
        </authorList>
    </citation>
    <scope>NUCLEOTIDE SEQUENCE [LARGE SCALE GENOMIC DNA]</scope>
    <source>
        <strain evidence="1">DYQJB</strain>
        <tissue evidence="1">Leaf</tissue>
    </source>
</reference>
<gene>
    <name evidence="1" type="ORF">Fmac_031791</name>
</gene>
<organism evidence="1 2">
    <name type="scientific">Flemingia macrophylla</name>
    <dbReference type="NCBI Taxonomy" id="520843"/>
    <lineage>
        <taxon>Eukaryota</taxon>
        <taxon>Viridiplantae</taxon>
        <taxon>Streptophyta</taxon>
        <taxon>Embryophyta</taxon>
        <taxon>Tracheophyta</taxon>
        <taxon>Spermatophyta</taxon>
        <taxon>Magnoliopsida</taxon>
        <taxon>eudicotyledons</taxon>
        <taxon>Gunneridae</taxon>
        <taxon>Pentapetalae</taxon>
        <taxon>rosids</taxon>
        <taxon>fabids</taxon>
        <taxon>Fabales</taxon>
        <taxon>Fabaceae</taxon>
        <taxon>Papilionoideae</taxon>
        <taxon>50 kb inversion clade</taxon>
        <taxon>NPAAA clade</taxon>
        <taxon>indigoferoid/millettioid clade</taxon>
        <taxon>Phaseoleae</taxon>
        <taxon>Flemingia</taxon>
    </lineage>
</organism>
<protein>
    <submittedName>
        <fullName evidence="1">Uncharacterized protein</fullName>
    </submittedName>
</protein>
<dbReference type="EMBL" id="JBGMDY010000011">
    <property type="protein sequence ID" value="KAL2317915.1"/>
    <property type="molecule type" value="Genomic_DNA"/>
</dbReference>
<proteinExistence type="predicted"/>
<name>A0ABD1L4D8_9FABA</name>
<evidence type="ECO:0000313" key="1">
    <source>
        <dbReference type="EMBL" id="KAL2317915.1"/>
    </source>
</evidence>
<evidence type="ECO:0000313" key="2">
    <source>
        <dbReference type="Proteomes" id="UP001603857"/>
    </source>
</evidence>